<proteinExistence type="predicted"/>
<dbReference type="GO" id="GO:1901135">
    <property type="term" value="P:carbohydrate derivative metabolic process"/>
    <property type="evidence" value="ECO:0007669"/>
    <property type="project" value="InterPro"/>
</dbReference>
<dbReference type="InterPro" id="IPR001347">
    <property type="entry name" value="SIS_dom"/>
</dbReference>
<name>A0A380MQC2_9GAMM</name>
<evidence type="ECO:0000313" key="4">
    <source>
        <dbReference type="Proteomes" id="UP000254601"/>
    </source>
</evidence>
<dbReference type="PROSITE" id="PS51464">
    <property type="entry name" value="SIS"/>
    <property type="match status" value="2"/>
</dbReference>
<dbReference type="OrthoDB" id="9761808at2"/>
<dbReference type="CDD" id="cd05008">
    <property type="entry name" value="SIS_GlmS_GlmD_1"/>
    <property type="match status" value="1"/>
</dbReference>
<dbReference type="GO" id="GO:0097367">
    <property type="term" value="F:carbohydrate derivative binding"/>
    <property type="evidence" value="ECO:0007669"/>
    <property type="project" value="InterPro"/>
</dbReference>
<evidence type="ECO:0000259" key="2">
    <source>
        <dbReference type="PROSITE" id="PS51464"/>
    </source>
</evidence>
<accession>A0A380MQC2</accession>
<dbReference type="AlphaFoldDB" id="A0A380MQC2"/>
<dbReference type="Gene3D" id="3.40.50.10490">
    <property type="entry name" value="Glucose-6-phosphate isomerase like protein, domain 1"/>
    <property type="match status" value="2"/>
</dbReference>
<dbReference type="SUPFAM" id="SSF53697">
    <property type="entry name" value="SIS domain"/>
    <property type="match status" value="1"/>
</dbReference>
<gene>
    <name evidence="3" type="primary">glmS_1</name>
    <name evidence="3" type="ORF">NCTC13337_00948</name>
</gene>
<dbReference type="EMBL" id="UHIC01000001">
    <property type="protein sequence ID" value="SUO94819.1"/>
    <property type="molecule type" value="Genomic_DNA"/>
</dbReference>
<reference evidence="3 4" key="1">
    <citation type="submission" date="2018-06" db="EMBL/GenBank/DDBJ databases">
        <authorList>
            <consortium name="Pathogen Informatics"/>
            <person name="Doyle S."/>
        </authorList>
    </citation>
    <scope>NUCLEOTIDE SEQUENCE [LARGE SCALE GENOMIC DNA]</scope>
    <source>
        <strain evidence="3 4">NCTC13337</strain>
    </source>
</reference>
<keyword evidence="3" id="KW-0032">Aminotransferase</keyword>
<dbReference type="EC" id="2.6.1.16" evidence="3"/>
<keyword evidence="4" id="KW-1185">Reference proteome</keyword>
<dbReference type="GO" id="GO:0004360">
    <property type="term" value="F:glutamine-fructose-6-phosphate transaminase (isomerizing) activity"/>
    <property type="evidence" value="ECO:0007669"/>
    <property type="project" value="UniProtKB-EC"/>
</dbReference>
<dbReference type="Pfam" id="PF01380">
    <property type="entry name" value="SIS"/>
    <property type="match status" value="2"/>
</dbReference>
<keyword evidence="1" id="KW-0677">Repeat</keyword>
<dbReference type="InterPro" id="IPR035490">
    <property type="entry name" value="GlmS/FrlB_SIS"/>
</dbReference>
<sequence length="337" mass="36614">MTLMHKEIREAADVLRRQQQNPAFNAMRERLGKKIPATLMTFARGTSDHAAEYLSYLLMRYSGMVAASIPLSLNTLYQTHWKAGDIFALTISQSGGSQDLLESAKSVQQAGIPLLALLNTIPSPLAEVSNEVVNIEAGEEKSVAATKSFIATIGAGLRIFEPWLAQKDLLPALDALPEKLEIAQELDWSKAVELLTPAKRLYVVGRGAGLPIAKEAALKCKETCLLQGEAFSGAEVKHGPMALMNEEQIALIFAPKDETQAGLIELAQQFRTMGAKVLLAADESVAERDLPLVDAGHNALQGLTTIQTFYHMAEQLSRARGIDTDNPPNLNKVTTTR</sequence>
<dbReference type="InterPro" id="IPR035466">
    <property type="entry name" value="GlmS/AgaS_SIS"/>
</dbReference>
<organism evidence="3 4">
    <name type="scientific">Suttonella ornithocola</name>
    <dbReference type="NCBI Taxonomy" id="279832"/>
    <lineage>
        <taxon>Bacteria</taxon>
        <taxon>Pseudomonadati</taxon>
        <taxon>Pseudomonadota</taxon>
        <taxon>Gammaproteobacteria</taxon>
        <taxon>Cardiobacteriales</taxon>
        <taxon>Cardiobacteriaceae</taxon>
        <taxon>Suttonella</taxon>
    </lineage>
</organism>
<keyword evidence="3" id="KW-0808">Transferase</keyword>
<evidence type="ECO:0000313" key="3">
    <source>
        <dbReference type="EMBL" id="SUO94819.1"/>
    </source>
</evidence>
<dbReference type="PANTHER" id="PTHR10937:SF8">
    <property type="entry name" value="AMINOTRANSFERASE-RELATED"/>
    <property type="match status" value="1"/>
</dbReference>
<evidence type="ECO:0000256" key="1">
    <source>
        <dbReference type="ARBA" id="ARBA00022737"/>
    </source>
</evidence>
<dbReference type="InterPro" id="IPR046348">
    <property type="entry name" value="SIS_dom_sf"/>
</dbReference>
<feature type="domain" description="SIS" evidence="2">
    <location>
        <begin position="191"/>
        <end position="327"/>
    </location>
</feature>
<dbReference type="Proteomes" id="UP000254601">
    <property type="component" value="Unassembled WGS sequence"/>
</dbReference>
<dbReference type="RefSeq" id="WP_072576461.1">
    <property type="nucleotide sequence ID" value="NZ_LWHB01000074.1"/>
</dbReference>
<protein>
    <submittedName>
        <fullName evidence="3">Glucosamine--fructose-6-phosphate aminotransferase [isomerizing]</fullName>
        <ecNumber evidence="3">2.6.1.16</ecNumber>
    </submittedName>
</protein>
<dbReference type="CDD" id="cd05009">
    <property type="entry name" value="SIS_GlmS_GlmD_2"/>
    <property type="match status" value="1"/>
</dbReference>
<dbReference type="PANTHER" id="PTHR10937">
    <property type="entry name" value="GLUCOSAMINE--FRUCTOSE-6-PHOSPHATE AMINOTRANSFERASE, ISOMERIZING"/>
    <property type="match status" value="1"/>
</dbReference>
<feature type="domain" description="SIS" evidence="2">
    <location>
        <begin position="27"/>
        <end position="186"/>
    </location>
</feature>